<feature type="transmembrane region" description="Helical" evidence="1">
    <location>
        <begin position="332"/>
        <end position="353"/>
    </location>
</feature>
<keyword evidence="1" id="KW-0472">Membrane</keyword>
<feature type="transmembrane region" description="Helical" evidence="1">
    <location>
        <begin position="289"/>
        <end position="311"/>
    </location>
</feature>
<proteinExistence type="predicted"/>
<dbReference type="Proteomes" id="UP000184310">
    <property type="component" value="Unassembled WGS sequence"/>
</dbReference>
<organism evidence="2 3">
    <name type="scientific">Clostridium cavendishii DSM 21758</name>
    <dbReference type="NCBI Taxonomy" id="1121302"/>
    <lineage>
        <taxon>Bacteria</taxon>
        <taxon>Bacillati</taxon>
        <taxon>Bacillota</taxon>
        <taxon>Clostridia</taxon>
        <taxon>Eubacteriales</taxon>
        <taxon>Clostridiaceae</taxon>
        <taxon>Clostridium</taxon>
    </lineage>
</organism>
<evidence type="ECO:0000313" key="2">
    <source>
        <dbReference type="EMBL" id="SHK87075.1"/>
    </source>
</evidence>
<feature type="transmembrane region" description="Helical" evidence="1">
    <location>
        <begin position="421"/>
        <end position="440"/>
    </location>
</feature>
<gene>
    <name evidence="2" type="ORF">SAMN02745163_04594</name>
</gene>
<dbReference type="EMBL" id="FQZB01000045">
    <property type="protein sequence ID" value="SHK87075.1"/>
    <property type="molecule type" value="Genomic_DNA"/>
</dbReference>
<dbReference type="AlphaFoldDB" id="A0A1M6W0K0"/>
<protein>
    <submittedName>
        <fullName evidence="2">Uncharacterized protein</fullName>
    </submittedName>
</protein>
<feature type="non-terminal residue" evidence="2">
    <location>
        <position position="484"/>
    </location>
</feature>
<keyword evidence="1" id="KW-1133">Transmembrane helix</keyword>
<feature type="transmembrane region" description="Helical" evidence="1">
    <location>
        <begin position="359"/>
        <end position="382"/>
    </location>
</feature>
<keyword evidence="1" id="KW-0812">Transmembrane</keyword>
<evidence type="ECO:0000256" key="1">
    <source>
        <dbReference type="SAM" id="Phobius"/>
    </source>
</evidence>
<sequence length="484" mass="57402">MLIVKLRSSKVFRFIGILIVSISVFIMLAYASLLFKFDYVNTKSFYETGAFFNVIRSQEMILVNVLDLYKGKEKIVSVPNIKSSELVSEDEVKSKFKESNKNYEKQVSITNNEYDNLKQEAVEKNYINRISEIVKEREEALSIIKEHYYTSEDEVRKELEKDKEKQYKTQTKDLDETRMKYIVITDDDRILTNIKEEYSDYIVDKYKKSSDCFIVLRRENLDDSIKINESSYDKQGFEKFMYSFKYGLREFKDKKVKMMAFFVKNDDLVGSYISSEKANYDLYGKNSKLIGYAFKMAIVTSILGLAMLIFSKVKEESIIQKFYNWLYFELQIGIQVVGVLLVIASVDTIFYVFNQLNTVYLYLMEASLYIVFEYYLLLYLIGSIRGMIRNKKFKEKFFIYNLFCRCKKVTKEILSYKSTRFKFIIFAIFTLIFILISLTVAREMWGWRDTLFIVFILYTLSYFGCLFLYGFKFMKHLNKILDGT</sequence>
<keyword evidence="3" id="KW-1185">Reference proteome</keyword>
<dbReference type="STRING" id="1121302.SAMN02745163_04594"/>
<feature type="transmembrane region" description="Helical" evidence="1">
    <location>
        <begin position="452"/>
        <end position="471"/>
    </location>
</feature>
<evidence type="ECO:0000313" key="3">
    <source>
        <dbReference type="Proteomes" id="UP000184310"/>
    </source>
</evidence>
<name>A0A1M6W0K0_9CLOT</name>
<accession>A0A1M6W0K0</accession>
<reference evidence="2 3" key="1">
    <citation type="submission" date="2016-11" db="EMBL/GenBank/DDBJ databases">
        <authorList>
            <person name="Jaros S."/>
            <person name="Januszkiewicz K."/>
            <person name="Wedrychowicz H."/>
        </authorList>
    </citation>
    <scope>NUCLEOTIDE SEQUENCE [LARGE SCALE GENOMIC DNA]</scope>
    <source>
        <strain evidence="2 3">DSM 21758</strain>
    </source>
</reference>
<feature type="transmembrane region" description="Helical" evidence="1">
    <location>
        <begin position="12"/>
        <end position="35"/>
    </location>
</feature>
<dbReference type="RefSeq" id="WP_143152562.1">
    <property type="nucleotide sequence ID" value="NZ_FQZB01000045.1"/>
</dbReference>